<evidence type="ECO:0000256" key="7">
    <source>
        <dbReference type="ARBA" id="ARBA00023242"/>
    </source>
</evidence>
<accession>A0A835DKG1</accession>
<dbReference type="GO" id="GO:0061733">
    <property type="term" value="F:protein-lysine-acetyltransferase activity"/>
    <property type="evidence" value="ECO:0007669"/>
    <property type="project" value="TreeGrafter"/>
</dbReference>
<gene>
    <name evidence="13" type="ORF">HHK36_011471</name>
</gene>
<evidence type="ECO:0000259" key="12">
    <source>
        <dbReference type="Pfam" id="PF13880"/>
    </source>
</evidence>
<evidence type="ECO:0000256" key="8">
    <source>
        <dbReference type="ARBA" id="ARBA00023306"/>
    </source>
</evidence>
<evidence type="ECO:0000256" key="9">
    <source>
        <dbReference type="ARBA" id="ARBA00023315"/>
    </source>
</evidence>
<comment type="similarity">
    <text evidence="2">Belongs to the acetyltransferase family. ECO subfamily.</text>
</comment>
<dbReference type="OMA" id="KEHQKFC"/>
<keyword evidence="9" id="KW-0012">Acyltransferase</keyword>
<protein>
    <submittedName>
        <fullName evidence="13">Uncharacterized protein</fullName>
    </submittedName>
</protein>
<dbReference type="GO" id="GO:0000785">
    <property type="term" value="C:chromatin"/>
    <property type="evidence" value="ECO:0007669"/>
    <property type="project" value="TreeGrafter"/>
</dbReference>
<evidence type="ECO:0000313" key="14">
    <source>
        <dbReference type="Proteomes" id="UP000655225"/>
    </source>
</evidence>
<comment type="subcellular location">
    <subcellularLocation>
        <location evidence="1">Nucleus</location>
    </subcellularLocation>
</comment>
<dbReference type="GO" id="GO:0005634">
    <property type="term" value="C:nucleus"/>
    <property type="evidence" value="ECO:0007669"/>
    <property type="project" value="UniProtKB-SubCell"/>
</dbReference>
<dbReference type="Pfam" id="PF13878">
    <property type="entry name" value="zf-C2H2_3"/>
    <property type="match status" value="1"/>
</dbReference>
<keyword evidence="6" id="KW-0862">Zinc</keyword>
<dbReference type="AlphaFoldDB" id="A0A835DKG1"/>
<evidence type="ECO:0000256" key="2">
    <source>
        <dbReference type="ARBA" id="ARBA00005816"/>
    </source>
</evidence>
<evidence type="ECO:0000256" key="3">
    <source>
        <dbReference type="ARBA" id="ARBA00022679"/>
    </source>
</evidence>
<dbReference type="GO" id="GO:0007064">
    <property type="term" value="P:mitotic sister chromatid cohesion"/>
    <property type="evidence" value="ECO:0007669"/>
    <property type="project" value="TreeGrafter"/>
</dbReference>
<dbReference type="PANTHER" id="PTHR45884:SF2">
    <property type="entry name" value="N-ACETYLTRANSFERASE ECO"/>
    <property type="match status" value="1"/>
</dbReference>
<dbReference type="InterPro" id="IPR028005">
    <property type="entry name" value="AcTrfase_ESCO_Znf_dom"/>
</dbReference>
<dbReference type="InterPro" id="IPR028009">
    <property type="entry name" value="ESCO_Acetyltransf_dom"/>
</dbReference>
<evidence type="ECO:0000256" key="10">
    <source>
        <dbReference type="SAM" id="MobiDB-lite"/>
    </source>
</evidence>
<keyword evidence="8" id="KW-0131">Cell cycle</keyword>
<name>A0A835DKG1_TETSI</name>
<sequence length="374" mass="41914">MNCFKDHSRTAMQAKISAFFKSSAPKTPNPPQIFDQIDDGLLLSEKKDAEILITYKRRAPKIDPSNSNNEMSDQQIRETPKYSNLTDSPLKTASISGRILNKKRSYAQFHLELGQSDFLLHSCSTCGLKYARGDEEDEKVHKEFHKNYTQGIQFKGWRNERVVHVASTKGCRIILVLDSDPPAQRNKVQEVVKMMEMELGGGWLIHKLCKVYLFISSQRIAGCLIAEPIEHGYKVLSRLVAPISSNATNAKEARSNSTILRFGDVNLKREVMKRAPCVDNPEVLKRDLNGAIFCENEAVPALCGIRAIWVTPSHRRKHIASQLLDAARKSFCMGFVLEPSQLAFSQPTSTGKALASCYNGTESFLVYKTGTLKC</sequence>
<proteinExistence type="inferred from homology"/>
<reference evidence="13 14" key="1">
    <citation type="submission" date="2020-04" db="EMBL/GenBank/DDBJ databases">
        <title>Plant Genome Project.</title>
        <authorList>
            <person name="Zhang R.-G."/>
        </authorList>
    </citation>
    <scope>NUCLEOTIDE SEQUENCE [LARGE SCALE GENOMIC DNA]</scope>
    <source>
        <strain evidence="13">YNK0</strain>
        <tissue evidence="13">Leaf</tissue>
    </source>
</reference>
<dbReference type="PANTHER" id="PTHR45884">
    <property type="entry name" value="N-ACETYLTRANSFERASE ECO"/>
    <property type="match status" value="1"/>
</dbReference>
<evidence type="ECO:0000313" key="13">
    <source>
        <dbReference type="EMBL" id="KAF8403369.1"/>
    </source>
</evidence>
<keyword evidence="3" id="KW-0808">Transferase</keyword>
<evidence type="ECO:0000256" key="1">
    <source>
        <dbReference type="ARBA" id="ARBA00004123"/>
    </source>
</evidence>
<dbReference type="Proteomes" id="UP000655225">
    <property type="component" value="Unassembled WGS sequence"/>
</dbReference>
<feature type="compositionally biased region" description="Polar residues" evidence="10">
    <location>
        <begin position="64"/>
        <end position="74"/>
    </location>
</feature>
<evidence type="ECO:0000259" key="11">
    <source>
        <dbReference type="Pfam" id="PF13878"/>
    </source>
</evidence>
<dbReference type="CDD" id="cd04301">
    <property type="entry name" value="NAT_SF"/>
    <property type="match status" value="1"/>
</dbReference>
<dbReference type="OrthoDB" id="428854at2759"/>
<dbReference type="Pfam" id="PF13880">
    <property type="entry name" value="Acetyltransf_13"/>
    <property type="match status" value="1"/>
</dbReference>
<organism evidence="13 14">
    <name type="scientific">Tetracentron sinense</name>
    <name type="common">Spur-leaf</name>
    <dbReference type="NCBI Taxonomy" id="13715"/>
    <lineage>
        <taxon>Eukaryota</taxon>
        <taxon>Viridiplantae</taxon>
        <taxon>Streptophyta</taxon>
        <taxon>Embryophyta</taxon>
        <taxon>Tracheophyta</taxon>
        <taxon>Spermatophyta</taxon>
        <taxon>Magnoliopsida</taxon>
        <taxon>Trochodendrales</taxon>
        <taxon>Trochodendraceae</taxon>
        <taxon>Tetracentron</taxon>
    </lineage>
</organism>
<keyword evidence="7" id="KW-0539">Nucleus</keyword>
<evidence type="ECO:0000256" key="5">
    <source>
        <dbReference type="ARBA" id="ARBA00022771"/>
    </source>
</evidence>
<keyword evidence="14" id="KW-1185">Reference proteome</keyword>
<feature type="domain" description="N-acetyltransferase ESCO acetyl-transferase" evidence="12">
    <location>
        <begin position="299"/>
        <end position="367"/>
    </location>
</feature>
<feature type="region of interest" description="Disordered" evidence="10">
    <location>
        <begin position="60"/>
        <end position="87"/>
    </location>
</feature>
<keyword evidence="5" id="KW-0863">Zinc-finger</keyword>
<keyword evidence="4" id="KW-0479">Metal-binding</keyword>
<evidence type="ECO:0000256" key="4">
    <source>
        <dbReference type="ARBA" id="ARBA00022723"/>
    </source>
</evidence>
<feature type="domain" description="N-acetyltransferase ESCO zinc-finger" evidence="11">
    <location>
        <begin position="108"/>
        <end position="147"/>
    </location>
</feature>
<comment type="caution">
    <text evidence="13">The sequence shown here is derived from an EMBL/GenBank/DDBJ whole genome shotgun (WGS) entry which is preliminary data.</text>
</comment>
<evidence type="ECO:0000256" key="6">
    <source>
        <dbReference type="ARBA" id="ARBA00022833"/>
    </source>
</evidence>
<dbReference type="EMBL" id="JABCRI010000007">
    <property type="protein sequence ID" value="KAF8403369.1"/>
    <property type="molecule type" value="Genomic_DNA"/>
</dbReference>
<dbReference type="GO" id="GO:0008270">
    <property type="term" value="F:zinc ion binding"/>
    <property type="evidence" value="ECO:0007669"/>
    <property type="project" value="UniProtKB-KW"/>
</dbReference>